<accession>A0A8T2PXA7</accession>
<dbReference type="Proteomes" id="UP000824540">
    <property type="component" value="Unassembled WGS sequence"/>
</dbReference>
<reference evidence="1" key="1">
    <citation type="thesis" date="2021" institute="BYU ScholarsArchive" country="Provo, UT, USA">
        <title>Applications of and Algorithms for Genome Assembly and Genomic Analyses with an Emphasis on Marine Teleosts.</title>
        <authorList>
            <person name="Pickett B.D."/>
        </authorList>
    </citation>
    <scope>NUCLEOTIDE SEQUENCE</scope>
    <source>
        <strain evidence="1">HI-2016</strain>
    </source>
</reference>
<dbReference type="AlphaFoldDB" id="A0A8T2PXA7"/>
<dbReference type="OrthoDB" id="339764at2759"/>
<organism evidence="1 2">
    <name type="scientific">Albula glossodonta</name>
    <name type="common">roundjaw bonefish</name>
    <dbReference type="NCBI Taxonomy" id="121402"/>
    <lineage>
        <taxon>Eukaryota</taxon>
        <taxon>Metazoa</taxon>
        <taxon>Chordata</taxon>
        <taxon>Craniata</taxon>
        <taxon>Vertebrata</taxon>
        <taxon>Euteleostomi</taxon>
        <taxon>Actinopterygii</taxon>
        <taxon>Neopterygii</taxon>
        <taxon>Teleostei</taxon>
        <taxon>Albuliformes</taxon>
        <taxon>Albulidae</taxon>
        <taxon>Albula</taxon>
    </lineage>
</organism>
<sequence length="99" mass="10960">MSYPIAGNVKTFKAKEYNVDHPIVVCHWADVSNAKNEDAGLVLADTLRQFLYDLEVDDGLSAIGYTKEDIPALRFYQAQGPLTRFTNSPSAPSLHYGPD</sequence>
<name>A0A8T2PXA7_9TELE</name>
<evidence type="ECO:0000313" key="2">
    <source>
        <dbReference type="Proteomes" id="UP000824540"/>
    </source>
</evidence>
<dbReference type="EMBL" id="JAFBMS010000001">
    <property type="protein sequence ID" value="KAG9356172.1"/>
    <property type="molecule type" value="Genomic_DNA"/>
</dbReference>
<gene>
    <name evidence="1" type="ORF">JZ751_001016</name>
</gene>
<evidence type="ECO:0000313" key="1">
    <source>
        <dbReference type="EMBL" id="KAG9356172.1"/>
    </source>
</evidence>
<proteinExistence type="predicted"/>
<keyword evidence="2" id="KW-1185">Reference proteome</keyword>
<protein>
    <submittedName>
        <fullName evidence="1">Uncharacterized protein</fullName>
    </submittedName>
</protein>
<comment type="caution">
    <text evidence="1">The sequence shown here is derived from an EMBL/GenBank/DDBJ whole genome shotgun (WGS) entry which is preliminary data.</text>
</comment>